<dbReference type="InterPro" id="IPR050707">
    <property type="entry name" value="HTH_MetabolicPath_Reg"/>
</dbReference>
<dbReference type="SUPFAM" id="SSF55781">
    <property type="entry name" value="GAF domain-like"/>
    <property type="match status" value="1"/>
</dbReference>
<dbReference type="OrthoDB" id="9791752at2"/>
<evidence type="ECO:0000256" key="1">
    <source>
        <dbReference type="ARBA" id="ARBA00023015"/>
    </source>
</evidence>
<dbReference type="AlphaFoldDB" id="A0A372LQT9"/>
<evidence type="ECO:0000256" key="2">
    <source>
        <dbReference type="ARBA" id="ARBA00023125"/>
    </source>
</evidence>
<dbReference type="PANTHER" id="PTHR30136:SF24">
    <property type="entry name" value="HTH-TYPE TRANSCRIPTIONAL REPRESSOR ALLR"/>
    <property type="match status" value="1"/>
</dbReference>
<dbReference type="Gene3D" id="3.30.450.40">
    <property type="match status" value="1"/>
</dbReference>
<dbReference type="Proteomes" id="UP000264541">
    <property type="component" value="Unassembled WGS sequence"/>
</dbReference>
<dbReference type="SMART" id="SM00346">
    <property type="entry name" value="HTH_ICLR"/>
    <property type="match status" value="1"/>
</dbReference>
<dbReference type="PROSITE" id="PS51078">
    <property type="entry name" value="ICLR_ED"/>
    <property type="match status" value="1"/>
</dbReference>
<dbReference type="GO" id="GO:0003700">
    <property type="term" value="F:DNA-binding transcription factor activity"/>
    <property type="evidence" value="ECO:0007669"/>
    <property type="project" value="TreeGrafter"/>
</dbReference>
<name>A0A372LQT9_9BACI</name>
<dbReference type="PROSITE" id="PS51077">
    <property type="entry name" value="HTH_ICLR"/>
    <property type="match status" value="1"/>
</dbReference>
<dbReference type="InterPro" id="IPR029016">
    <property type="entry name" value="GAF-like_dom_sf"/>
</dbReference>
<feature type="domain" description="IclR-ED" evidence="5">
    <location>
        <begin position="68"/>
        <end position="250"/>
    </location>
</feature>
<dbReference type="PANTHER" id="PTHR30136">
    <property type="entry name" value="HELIX-TURN-HELIX TRANSCRIPTIONAL REGULATOR, ICLR FAMILY"/>
    <property type="match status" value="1"/>
</dbReference>
<dbReference type="Pfam" id="PF09339">
    <property type="entry name" value="HTH_IclR"/>
    <property type="match status" value="1"/>
</dbReference>
<keyword evidence="1" id="KW-0805">Transcription regulation</keyword>
<dbReference type="InterPro" id="IPR036388">
    <property type="entry name" value="WH-like_DNA-bd_sf"/>
</dbReference>
<dbReference type="GO" id="GO:0003677">
    <property type="term" value="F:DNA binding"/>
    <property type="evidence" value="ECO:0007669"/>
    <property type="project" value="UniProtKB-KW"/>
</dbReference>
<protein>
    <submittedName>
        <fullName evidence="6">IclR family transcriptional regulator</fullName>
    </submittedName>
</protein>
<evidence type="ECO:0000259" key="5">
    <source>
        <dbReference type="PROSITE" id="PS51078"/>
    </source>
</evidence>
<gene>
    <name evidence="6" type="ORF">D0469_06720</name>
</gene>
<keyword evidence="7" id="KW-1185">Reference proteome</keyword>
<sequence length="254" mass="28853">MNESVIKALNLLDFFLEEKKELTLSEIAKKSNLSKPTLFRLLSSLEVTGFLTKTKNTQQDVRYRLGIKLLELGNMVSEQLELRTVALPLMRKLCTDINEAVHLVILDGDNAVYIEKVESNHAVRLYTRVGKRSELYIGSGPKLLLAYMPEALQKAVLEKMKFTKLTPNTIENKETLYNEINNIKKQGYSISFSEQDQETIGISYPIKDYTQNVVAALTISGPNSRMQEIIEEISKKTKEAARSISLQLGYPEKY</sequence>
<dbReference type="InterPro" id="IPR036390">
    <property type="entry name" value="WH_DNA-bd_sf"/>
</dbReference>
<evidence type="ECO:0000256" key="3">
    <source>
        <dbReference type="ARBA" id="ARBA00023163"/>
    </source>
</evidence>
<organism evidence="6 7">
    <name type="scientific">Peribacillus saganii</name>
    <dbReference type="NCBI Taxonomy" id="2303992"/>
    <lineage>
        <taxon>Bacteria</taxon>
        <taxon>Bacillati</taxon>
        <taxon>Bacillota</taxon>
        <taxon>Bacilli</taxon>
        <taxon>Bacillales</taxon>
        <taxon>Bacillaceae</taxon>
        <taxon>Peribacillus</taxon>
    </lineage>
</organism>
<dbReference type="Gene3D" id="1.10.10.10">
    <property type="entry name" value="Winged helix-like DNA-binding domain superfamily/Winged helix DNA-binding domain"/>
    <property type="match status" value="1"/>
</dbReference>
<dbReference type="Pfam" id="PF01614">
    <property type="entry name" value="IclR_C"/>
    <property type="match status" value="1"/>
</dbReference>
<dbReference type="SUPFAM" id="SSF46785">
    <property type="entry name" value="Winged helix' DNA-binding domain"/>
    <property type="match status" value="1"/>
</dbReference>
<dbReference type="GO" id="GO:0045892">
    <property type="term" value="P:negative regulation of DNA-templated transcription"/>
    <property type="evidence" value="ECO:0007669"/>
    <property type="project" value="TreeGrafter"/>
</dbReference>
<keyword evidence="2" id="KW-0238">DNA-binding</keyword>
<keyword evidence="3" id="KW-0804">Transcription</keyword>
<dbReference type="EMBL" id="QVTE01000016">
    <property type="protein sequence ID" value="RFU70287.1"/>
    <property type="molecule type" value="Genomic_DNA"/>
</dbReference>
<reference evidence="6 7" key="1">
    <citation type="submission" date="2018-08" db="EMBL/GenBank/DDBJ databases">
        <title>Bacillus chawlae sp. nov., Bacillus glennii sp. nov., and Bacillus saganii sp. nov. Isolated from the Vehicle Assembly Building at Kennedy Space Center where the Viking Spacecraft were Assembled.</title>
        <authorList>
            <person name="Seuylemezian A."/>
            <person name="Vaishampayan P."/>
        </authorList>
    </citation>
    <scope>NUCLEOTIDE SEQUENCE [LARGE SCALE GENOMIC DNA]</scope>
    <source>
        <strain evidence="6 7">V47-23a</strain>
    </source>
</reference>
<comment type="caution">
    <text evidence="6">The sequence shown here is derived from an EMBL/GenBank/DDBJ whole genome shotgun (WGS) entry which is preliminary data.</text>
</comment>
<proteinExistence type="predicted"/>
<dbReference type="RefSeq" id="WP_117325871.1">
    <property type="nucleotide sequence ID" value="NZ_QVTE01000016.1"/>
</dbReference>
<feature type="domain" description="HTH iclR-type" evidence="4">
    <location>
        <begin position="2"/>
        <end position="67"/>
    </location>
</feature>
<accession>A0A372LQT9</accession>
<dbReference type="InterPro" id="IPR005471">
    <property type="entry name" value="Tscrpt_reg_IclR_N"/>
</dbReference>
<evidence type="ECO:0000313" key="7">
    <source>
        <dbReference type="Proteomes" id="UP000264541"/>
    </source>
</evidence>
<dbReference type="InterPro" id="IPR014757">
    <property type="entry name" value="Tscrpt_reg_IclR_C"/>
</dbReference>
<evidence type="ECO:0000313" key="6">
    <source>
        <dbReference type="EMBL" id="RFU70287.1"/>
    </source>
</evidence>
<evidence type="ECO:0000259" key="4">
    <source>
        <dbReference type="PROSITE" id="PS51077"/>
    </source>
</evidence>